<feature type="transmembrane region" description="Helical" evidence="9">
    <location>
        <begin position="104"/>
        <end position="130"/>
    </location>
</feature>
<evidence type="ECO:0000313" key="12">
    <source>
        <dbReference type="Proteomes" id="UP000305709"/>
    </source>
</evidence>
<keyword evidence="11" id="KW-0449">Lipoprotein</keyword>
<evidence type="ECO:0000256" key="9">
    <source>
        <dbReference type="HAMAP-Rule" id="MF_01148"/>
    </source>
</evidence>
<reference evidence="11 12" key="1">
    <citation type="submission" date="2019-06" db="EMBL/GenBank/DDBJ databases">
        <authorList>
            <person name="Jiang L."/>
        </authorList>
    </citation>
    <scope>NUCLEOTIDE SEQUENCE [LARGE SCALE GENOMIC DNA]</scope>
    <source>
        <strain evidence="11 12">YIM 48858</strain>
    </source>
</reference>
<dbReference type="HAMAP" id="MF_01148">
    <property type="entry name" value="Lnt"/>
    <property type="match status" value="1"/>
</dbReference>
<gene>
    <name evidence="9 11" type="primary">lnt</name>
    <name evidence="11" type="ORF">FHG71_13625</name>
</gene>
<dbReference type="InterPro" id="IPR036526">
    <property type="entry name" value="C-N_Hydrolase_sf"/>
</dbReference>
<comment type="catalytic activity">
    <reaction evidence="9">
        <text>N-terminal S-1,2-diacyl-sn-glyceryl-L-cysteinyl-[lipoprotein] + a glycerophospholipid = N-acyl-S-1,2-diacyl-sn-glyceryl-L-cysteinyl-[lipoprotein] + a 2-acyl-sn-glycero-3-phospholipid + H(+)</text>
        <dbReference type="Rhea" id="RHEA:48228"/>
        <dbReference type="Rhea" id="RHEA-COMP:14681"/>
        <dbReference type="Rhea" id="RHEA-COMP:14684"/>
        <dbReference type="ChEBI" id="CHEBI:15378"/>
        <dbReference type="ChEBI" id="CHEBI:136912"/>
        <dbReference type="ChEBI" id="CHEBI:140656"/>
        <dbReference type="ChEBI" id="CHEBI:140657"/>
        <dbReference type="ChEBI" id="CHEBI:140660"/>
        <dbReference type="EC" id="2.3.1.269"/>
    </reaction>
</comment>
<evidence type="ECO:0000259" key="10">
    <source>
        <dbReference type="PROSITE" id="PS50263"/>
    </source>
</evidence>
<protein>
    <recommendedName>
        <fullName evidence="9">Apolipoprotein N-acyltransferase</fullName>
        <shortName evidence="9">ALP N-acyltransferase</shortName>
        <ecNumber evidence="9">2.3.1.269</ecNumber>
    </recommendedName>
</protein>
<accession>A0A5C4NAL8</accession>
<keyword evidence="3 9" id="KW-1003">Cell membrane</keyword>
<evidence type="ECO:0000256" key="1">
    <source>
        <dbReference type="ARBA" id="ARBA00004651"/>
    </source>
</evidence>
<feature type="transmembrane region" description="Helical" evidence="9">
    <location>
        <begin position="6"/>
        <end position="33"/>
    </location>
</feature>
<dbReference type="AlphaFoldDB" id="A0A5C4NAL8"/>
<evidence type="ECO:0000256" key="4">
    <source>
        <dbReference type="ARBA" id="ARBA00022679"/>
    </source>
</evidence>
<dbReference type="Proteomes" id="UP000305709">
    <property type="component" value="Unassembled WGS sequence"/>
</dbReference>
<dbReference type="EC" id="2.3.1.269" evidence="9"/>
<dbReference type="CDD" id="cd07571">
    <property type="entry name" value="ALP_N-acyl_transferase"/>
    <property type="match status" value="1"/>
</dbReference>
<feature type="transmembrane region" description="Helical" evidence="9">
    <location>
        <begin position="45"/>
        <end position="61"/>
    </location>
</feature>
<dbReference type="InterPro" id="IPR045378">
    <property type="entry name" value="LNT_N"/>
</dbReference>
<evidence type="ECO:0000313" key="11">
    <source>
        <dbReference type="EMBL" id="TNC69875.1"/>
    </source>
</evidence>
<dbReference type="Pfam" id="PF20154">
    <property type="entry name" value="LNT_N"/>
    <property type="match status" value="1"/>
</dbReference>
<comment type="caution">
    <text evidence="11">The sequence shown here is derived from an EMBL/GenBank/DDBJ whole genome shotgun (WGS) entry which is preliminary data.</text>
</comment>
<feature type="transmembrane region" description="Helical" evidence="9">
    <location>
        <begin position="73"/>
        <end position="97"/>
    </location>
</feature>
<evidence type="ECO:0000256" key="8">
    <source>
        <dbReference type="ARBA" id="ARBA00023315"/>
    </source>
</evidence>
<dbReference type="PANTHER" id="PTHR38686:SF1">
    <property type="entry name" value="APOLIPOPROTEIN N-ACYLTRANSFERASE"/>
    <property type="match status" value="1"/>
</dbReference>
<feature type="transmembrane region" description="Helical" evidence="9">
    <location>
        <begin position="142"/>
        <end position="162"/>
    </location>
</feature>
<keyword evidence="5 9" id="KW-0812">Transmembrane</keyword>
<comment type="similarity">
    <text evidence="2 9">Belongs to the CN hydrolase family. Apolipoprotein N-acyltransferase subfamily.</text>
</comment>
<dbReference type="Gene3D" id="3.60.110.10">
    <property type="entry name" value="Carbon-nitrogen hydrolase"/>
    <property type="match status" value="1"/>
</dbReference>
<keyword evidence="8 9" id="KW-0012">Acyltransferase</keyword>
<keyword evidence="7 9" id="KW-0472">Membrane</keyword>
<keyword evidence="4 9" id="KW-0808">Transferase</keyword>
<dbReference type="Pfam" id="PF00795">
    <property type="entry name" value="CN_hydrolase"/>
    <property type="match status" value="1"/>
</dbReference>
<feature type="transmembrane region" description="Helical" evidence="9">
    <location>
        <begin position="445"/>
        <end position="466"/>
    </location>
</feature>
<dbReference type="OrthoDB" id="9804277at2"/>
<proteinExistence type="inferred from homology"/>
<dbReference type="InterPro" id="IPR003010">
    <property type="entry name" value="C-N_Hydrolase"/>
</dbReference>
<dbReference type="UniPathway" id="UPA00666"/>
<dbReference type="SUPFAM" id="SSF56317">
    <property type="entry name" value="Carbon-nitrogen hydrolase"/>
    <property type="match status" value="1"/>
</dbReference>
<dbReference type="InterPro" id="IPR004563">
    <property type="entry name" value="Apolipo_AcylTrfase"/>
</dbReference>
<dbReference type="EMBL" id="VDFV01000020">
    <property type="protein sequence ID" value="TNC69875.1"/>
    <property type="molecule type" value="Genomic_DNA"/>
</dbReference>
<sequence length="478" mass="50008">MAGLGALGAVAGLGQVPTGWPFVTLLALTLVLALARREGAGFREGWAFGAGYFALTLRWITEPFLVDPARTGWMAPFALLLMAGGLALFWGAAFGLTRRLRLGLLGLVVLWAGVEALRSLAFTGFPWVLIGQVWSPTPLVQLAAFVGVHGLTLLTLGGAALLAAGGWAGRTAVVGAIALGWVGLDPGPAPVPDPQAPVVRVVQPNVPQQEKWDPVLQPMHLRRLLELSGGEAPVDLVVWPETALTEPLDWAGPTLAAGSQAAGGAPLATGVVRVDGDGGYRNSLVVADGTGAVTALYDKVHLVPFGEYIPFRGLLSRIGLRALADIQGEGFTPGPGPSLIDIPGLGTARPLICYEGIFAEEIGPERPRFLLLVTNDAWFGRRAGPEQHFAWGRLRAVELGLPMVRAANTGISAVIDGKGRVLAALPLHEAGVIDMPLPQALPPTVYARLGDAPVLLLLLLLLAAAWGRRGIDPRGRGA</sequence>
<evidence type="ECO:0000256" key="3">
    <source>
        <dbReference type="ARBA" id="ARBA00022475"/>
    </source>
</evidence>
<evidence type="ECO:0000256" key="2">
    <source>
        <dbReference type="ARBA" id="ARBA00010065"/>
    </source>
</evidence>
<comment type="pathway">
    <text evidence="9">Protein modification; lipoprotein biosynthesis (N-acyl transfer).</text>
</comment>
<evidence type="ECO:0000256" key="7">
    <source>
        <dbReference type="ARBA" id="ARBA00023136"/>
    </source>
</evidence>
<dbReference type="PANTHER" id="PTHR38686">
    <property type="entry name" value="APOLIPOPROTEIN N-ACYLTRANSFERASE"/>
    <property type="match status" value="1"/>
</dbReference>
<comment type="subcellular location">
    <subcellularLocation>
        <location evidence="1 9">Cell membrane</location>
        <topology evidence="1 9">Multi-pass membrane protein</topology>
    </subcellularLocation>
</comment>
<evidence type="ECO:0000256" key="6">
    <source>
        <dbReference type="ARBA" id="ARBA00022989"/>
    </source>
</evidence>
<dbReference type="PROSITE" id="PS50263">
    <property type="entry name" value="CN_HYDROLASE"/>
    <property type="match status" value="1"/>
</dbReference>
<dbReference type="NCBIfam" id="TIGR00546">
    <property type="entry name" value="lnt"/>
    <property type="match status" value="1"/>
</dbReference>
<organism evidence="11 12">
    <name type="scientific">Rubellimicrobium roseum</name>
    <dbReference type="NCBI Taxonomy" id="687525"/>
    <lineage>
        <taxon>Bacteria</taxon>
        <taxon>Pseudomonadati</taxon>
        <taxon>Pseudomonadota</taxon>
        <taxon>Alphaproteobacteria</taxon>
        <taxon>Rhodobacterales</taxon>
        <taxon>Roseobacteraceae</taxon>
        <taxon>Rubellimicrobium</taxon>
    </lineage>
</organism>
<feature type="domain" description="CN hydrolase" evidence="10">
    <location>
        <begin position="202"/>
        <end position="439"/>
    </location>
</feature>
<comment type="function">
    <text evidence="9">Catalyzes the phospholipid dependent N-acylation of the N-terminal cysteine of apolipoprotein, the last step in lipoprotein maturation.</text>
</comment>
<dbReference type="GO" id="GO:0016410">
    <property type="term" value="F:N-acyltransferase activity"/>
    <property type="evidence" value="ECO:0007669"/>
    <property type="project" value="UniProtKB-UniRule"/>
</dbReference>
<name>A0A5C4NAL8_9RHOB</name>
<evidence type="ECO:0000256" key="5">
    <source>
        <dbReference type="ARBA" id="ARBA00022692"/>
    </source>
</evidence>
<dbReference type="GO" id="GO:0042158">
    <property type="term" value="P:lipoprotein biosynthetic process"/>
    <property type="evidence" value="ECO:0007669"/>
    <property type="project" value="UniProtKB-UniRule"/>
</dbReference>
<keyword evidence="6 9" id="KW-1133">Transmembrane helix</keyword>
<keyword evidence="12" id="KW-1185">Reference proteome</keyword>
<dbReference type="GO" id="GO:0005886">
    <property type="term" value="C:plasma membrane"/>
    <property type="evidence" value="ECO:0007669"/>
    <property type="project" value="UniProtKB-SubCell"/>
</dbReference>